<dbReference type="InterPro" id="IPR051173">
    <property type="entry name" value="Ca_channel_alpha-2/delta"/>
</dbReference>
<keyword evidence="8" id="KW-0175">Coiled coil</keyword>
<feature type="domain" description="VWA N-terminal" evidence="9">
    <location>
        <begin position="55"/>
        <end position="168"/>
    </location>
</feature>
<evidence type="ECO:0000313" key="11">
    <source>
        <dbReference type="Proteomes" id="UP000694545"/>
    </source>
</evidence>
<evidence type="ECO:0000259" key="9">
    <source>
        <dbReference type="Pfam" id="PF08399"/>
    </source>
</evidence>
<dbReference type="Pfam" id="PF08399">
    <property type="entry name" value="VWA_N"/>
    <property type="match status" value="1"/>
</dbReference>
<name>A0A8D2LXJ8_VARKO</name>
<dbReference type="InterPro" id="IPR013608">
    <property type="entry name" value="VWA_N"/>
</dbReference>
<dbReference type="Ensembl" id="ENSVKKT00000029467.1">
    <property type="protein sequence ID" value="ENSVKKP00000028782.1"/>
    <property type="gene ID" value="ENSVKKG00000018572.1"/>
</dbReference>
<dbReference type="Proteomes" id="UP000694545">
    <property type="component" value="Unplaced"/>
</dbReference>
<dbReference type="GO" id="GO:0005245">
    <property type="term" value="F:voltage-gated calcium channel activity"/>
    <property type="evidence" value="ECO:0007669"/>
    <property type="project" value="TreeGrafter"/>
</dbReference>
<evidence type="ECO:0000313" key="10">
    <source>
        <dbReference type="Ensembl" id="ENSVKKP00000028782.1"/>
    </source>
</evidence>
<dbReference type="InterPro" id="IPR036465">
    <property type="entry name" value="vWFA_dom_sf"/>
</dbReference>
<keyword evidence="5" id="KW-1133">Transmembrane helix</keyword>
<evidence type="ECO:0000256" key="7">
    <source>
        <dbReference type="ARBA" id="ARBA00023180"/>
    </source>
</evidence>
<reference evidence="10" key="1">
    <citation type="submission" date="2025-08" db="UniProtKB">
        <authorList>
            <consortium name="Ensembl"/>
        </authorList>
    </citation>
    <scope>IDENTIFICATION</scope>
</reference>
<keyword evidence="4" id="KW-0106">Calcium</keyword>
<comment type="subcellular location">
    <subcellularLocation>
        <location evidence="1">Membrane</location>
        <topology evidence="1">Single-pass type I membrane protein</topology>
    </subcellularLocation>
</comment>
<sequence length="653" mass="74555">KYSGSLLLQKKYKDVEPTLKIKEVDGLELVKKFSEEMENMLRRKVEAVERLVEAAEDADLYHEFNSSLVFDYYNAVLINEKDEKDNYVELGDEFILEPNEHFNNLLVNTTYSDIQLPTNVYNKDPDILNGVYMSEALNPVFVDNFERDPTLTWQYFGSSTGFFRLYPADRDNREHFKQLVDELQAKGVGTVNKALTEAFRILREFRDAGQGGLCNQAIMLITDGAMEDYKYVFEKFNWPDRKISTLADVQENVMEYLHVLSRPMVINHDHDIIWTEAYMDSALFASQAQSLLLMTTVAMPVFSKKNETRSHGILLGVVGSDVPLRELLKLAPRYKLGVHGYAFLNTNNGYILSHPDLRPLYKEGKKLKPKPNYNSVDLSEVEWEDVDETKRVLFLTNDYFFTDISGTPFSLGVVLSRGYGEYILLGNTSVEEGRIYCITDIDPDHRKLSQLEAVIRFLTGEEPDLECDEELVQEVLFDAVVTAPMEAYWTALALSLSDETEGGVEMAFMGTRAGLMRSALYMGSEKLSNGKFLTRADKESIFTMDHFPLWYRRAAEHPSGSFIYSISFEDTSPHSPVENASVHEHLSGYGLELKKQQSAEEMPVNRFVIISSLYKKTSHRIGEKILLAGLTKNWDSRGFAQELSRVRFSLLAK</sequence>
<evidence type="ECO:0000256" key="5">
    <source>
        <dbReference type="ARBA" id="ARBA00022989"/>
    </source>
</evidence>
<dbReference type="GO" id="GO:0005891">
    <property type="term" value="C:voltage-gated calcium channel complex"/>
    <property type="evidence" value="ECO:0007669"/>
    <property type="project" value="TreeGrafter"/>
</dbReference>
<proteinExistence type="predicted"/>
<evidence type="ECO:0000256" key="3">
    <source>
        <dbReference type="ARBA" id="ARBA00022729"/>
    </source>
</evidence>
<dbReference type="PANTHER" id="PTHR10166">
    <property type="entry name" value="VOLTAGE-DEPENDENT CALCIUM CHANNEL SUBUNIT ALPHA-2/DELTA-RELATED"/>
    <property type="match status" value="1"/>
</dbReference>
<dbReference type="CDD" id="cd18774">
    <property type="entry name" value="PDC2_HK_sensor"/>
    <property type="match status" value="1"/>
</dbReference>
<reference evidence="10" key="2">
    <citation type="submission" date="2025-09" db="UniProtKB">
        <authorList>
            <consortium name="Ensembl"/>
        </authorList>
    </citation>
    <scope>IDENTIFICATION</scope>
</reference>
<feature type="coiled-coil region" evidence="8">
    <location>
        <begin position="30"/>
        <end position="58"/>
    </location>
</feature>
<dbReference type="PANTHER" id="PTHR10166:SF59">
    <property type="entry name" value="VOLTAGE-DEPENDENT CALCIUM CHANNEL SUBUNIT ALPHA-2_DELTA-4"/>
    <property type="match status" value="1"/>
</dbReference>
<dbReference type="FunFam" id="3.30.450.20:FF:000012">
    <property type="entry name" value="Calcium channel, voltage-dependent, alpha2/delta subunit 3"/>
    <property type="match status" value="1"/>
</dbReference>
<dbReference type="Gene3D" id="3.40.50.410">
    <property type="entry name" value="von Willebrand factor, type A domain"/>
    <property type="match status" value="1"/>
</dbReference>
<evidence type="ECO:0000256" key="4">
    <source>
        <dbReference type="ARBA" id="ARBA00022837"/>
    </source>
</evidence>
<evidence type="ECO:0000256" key="1">
    <source>
        <dbReference type="ARBA" id="ARBA00004479"/>
    </source>
</evidence>
<organism evidence="10 11">
    <name type="scientific">Varanus komodoensis</name>
    <name type="common">Komodo dragon</name>
    <dbReference type="NCBI Taxonomy" id="61221"/>
    <lineage>
        <taxon>Eukaryota</taxon>
        <taxon>Metazoa</taxon>
        <taxon>Chordata</taxon>
        <taxon>Craniata</taxon>
        <taxon>Vertebrata</taxon>
        <taxon>Euteleostomi</taxon>
        <taxon>Lepidosauria</taxon>
        <taxon>Squamata</taxon>
        <taxon>Bifurcata</taxon>
        <taxon>Unidentata</taxon>
        <taxon>Episquamata</taxon>
        <taxon>Toxicofera</taxon>
        <taxon>Anguimorpha</taxon>
        <taxon>Paleoanguimorpha</taxon>
        <taxon>Varanoidea</taxon>
        <taxon>Varanidae</taxon>
        <taxon>Varanus</taxon>
    </lineage>
</organism>
<keyword evidence="7" id="KW-0325">Glycoprotein</keyword>
<evidence type="ECO:0000256" key="8">
    <source>
        <dbReference type="SAM" id="Coils"/>
    </source>
</evidence>
<accession>A0A8D2LXJ8</accession>
<dbReference type="Gene3D" id="3.30.450.20">
    <property type="entry name" value="PAS domain"/>
    <property type="match status" value="1"/>
</dbReference>
<protein>
    <submittedName>
        <fullName evidence="10">Calcium voltage-gated channel auxiliary subunit alpha2delta 4</fullName>
    </submittedName>
</protein>
<keyword evidence="2" id="KW-0812">Transmembrane</keyword>
<keyword evidence="6" id="KW-0472">Membrane</keyword>
<evidence type="ECO:0000256" key="2">
    <source>
        <dbReference type="ARBA" id="ARBA00022692"/>
    </source>
</evidence>
<keyword evidence="3" id="KW-0732">Signal</keyword>
<dbReference type="AlphaFoldDB" id="A0A8D2LXJ8"/>
<keyword evidence="11" id="KW-1185">Reference proteome</keyword>
<dbReference type="SUPFAM" id="SSF53300">
    <property type="entry name" value="vWA-like"/>
    <property type="match status" value="1"/>
</dbReference>
<evidence type="ECO:0000256" key="6">
    <source>
        <dbReference type="ARBA" id="ARBA00023136"/>
    </source>
</evidence>